<accession>A0ACC3BPB3</accession>
<gene>
    <name evidence="1" type="ORF">I4F81_002321</name>
</gene>
<reference evidence="1" key="1">
    <citation type="submission" date="2019-11" db="EMBL/GenBank/DDBJ databases">
        <title>Nori genome reveals adaptations in red seaweeds to the harsh intertidal environment.</title>
        <authorList>
            <person name="Wang D."/>
            <person name="Mao Y."/>
        </authorList>
    </citation>
    <scope>NUCLEOTIDE SEQUENCE</scope>
    <source>
        <tissue evidence="1">Gametophyte</tissue>
    </source>
</reference>
<name>A0ACC3BPB3_PYRYE</name>
<organism evidence="1 2">
    <name type="scientific">Pyropia yezoensis</name>
    <name type="common">Susabi-nori</name>
    <name type="synonym">Porphyra yezoensis</name>
    <dbReference type="NCBI Taxonomy" id="2788"/>
    <lineage>
        <taxon>Eukaryota</taxon>
        <taxon>Rhodophyta</taxon>
        <taxon>Bangiophyceae</taxon>
        <taxon>Bangiales</taxon>
        <taxon>Bangiaceae</taxon>
        <taxon>Pyropia</taxon>
    </lineage>
</organism>
<dbReference type="EMBL" id="CM020618">
    <property type="protein sequence ID" value="KAK1859727.1"/>
    <property type="molecule type" value="Genomic_DNA"/>
</dbReference>
<comment type="caution">
    <text evidence="1">The sequence shown here is derived from an EMBL/GenBank/DDBJ whole genome shotgun (WGS) entry which is preliminary data.</text>
</comment>
<dbReference type="Proteomes" id="UP000798662">
    <property type="component" value="Chromosome 1"/>
</dbReference>
<proteinExistence type="predicted"/>
<evidence type="ECO:0000313" key="2">
    <source>
        <dbReference type="Proteomes" id="UP000798662"/>
    </source>
</evidence>
<sequence>MSHLHSLPSFPLYVRSPPSRSSRTSRALCFSSLPRSSFPLSVLSLSFSIPFSTFLSLLGVMMSGLSAPTPPVTPSTVLVPPPRDTRPPVGLVDSLFPRLGRGRVLKSHAKRVSDLAFSPDGTLAVTAAADATVAVHSVLTGGTPKSIPVKKHGAGAVAFTHAPGVVVTAATTPVDDALRSLDLHAAAYTQAYGGHTAGVTSVGVSPVDDAMLSASLDGSVRLWDLRSPTARGVLRGLRGRPAVSFDAAGLVVGVAQSDAAAAQSVRLYDVRKYEGGPFCTLLMRETAAEVGRLSFSADGKALLLTSVGGGGRLYDAFTGVFLDEVAVGGGGAPGGGALAPPVLGGAGPPAGGVPAEVEGLVMEASFTPDGAYVLAGTAGGEVVVWSVAGRREVARLGGHATVVGCVKRCFFSCLLVLSHFVRTPGWCGCAVLPLLNNTFPFSLLAFFSCVRFCRATHALCVARRGPTSAATPAAVEPQVRHDGVGVPKRCVLDFPRGRARPASGMRRRPRRVCARQCTPGGLEWGVLCWHLRGGGGEEGSGWKGVCVPVGRSGGGSTGVPEGAGAYWGGGAHSPVIYLSAAHMAVVDALVAAASAAAIGSDGLCGCVRDRGGRSACRWRAVVSPLSVLTGRGGQAGKRVGCRRRGLAARAHRPTSAAAAVATAAACLSPPRRTWAGVVALRRAARTDWWLSTTRAPSRRCDAGTRRPLPTSRAPHGLHGQVGSTSEGCGYCGP</sequence>
<keyword evidence="2" id="KW-1185">Reference proteome</keyword>
<protein>
    <submittedName>
        <fullName evidence="1">Uncharacterized protein</fullName>
    </submittedName>
</protein>
<evidence type="ECO:0000313" key="1">
    <source>
        <dbReference type="EMBL" id="KAK1859727.1"/>
    </source>
</evidence>